<evidence type="ECO:0000313" key="12">
    <source>
        <dbReference type="Proteomes" id="UP000036097"/>
    </source>
</evidence>
<gene>
    <name evidence="11" type="ORF">ABT56_21015</name>
</gene>
<keyword evidence="4" id="KW-0249">Electron transport</keyword>
<dbReference type="PATRIC" id="fig|1195763.3.peg.4515"/>
<evidence type="ECO:0000256" key="2">
    <source>
        <dbReference type="ARBA" id="ARBA00022714"/>
    </source>
</evidence>
<keyword evidence="1" id="KW-0813">Transport</keyword>
<keyword evidence="6" id="KW-0411">Iron-sulfur</keyword>
<dbReference type="PANTHER" id="PTHR37424">
    <property type="entry name" value="BACTERIOFERRITIN-ASSOCIATED FERREDOXIN"/>
    <property type="match status" value="1"/>
</dbReference>
<dbReference type="InterPro" id="IPR007419">
    <property type="entry name" value="BFD-like_2Fe2S-bd_dom"/>
</dbReference>
<dbReference type="RefSeq" id="WP_047880886.1">
    <property type="nucleotide sequence ID" value="NZ_LDOT01000045.1"/>
</dbReference>
<dbReference type="GO" id="GO:0051537">
    <property type="term" value="F:2 iron, 2 sulfur cluster binding"/>
    <property type="evidence" value="ECO:0007669"/>
    <property type="project" value="UniProtKB-KW"/>
</dbReference>
<keyword evidence="12" id="KW-1185">Reference proteome</keyword>
<dbReference type="OrthoDB" id="9815350at2"/>
<protein>
    <recommendedName>
        <fullName evidence="8">Bacterioferritin-associated ferredoxin</fullName>
    </recommendedName>
</protein>
<comment type="cofactor">
    <cofactor evidence="7">
        <name>[2Fe-2S] cluster</name>
        <dbReference type="ChEBI" id="CHEBI:190135"/>
    </cofactor>
</comment>
<keyword evidence="3" id="KW-0479">Metal-binding</keyword>
<evidence type="ECO:0000313" key="11">
    <source>
        <dbReference type="EMBL" id="KLV02606.1"/>
    </source>
</evidence>
<evidence type="ECO:0000256" key="1">
    <source>
        <dbReference type="ARBA" id="ARBA00022448"/>
    </source>
</evidence>
<evidence type="ECO:0000256" key="5">
    <source>
        <dbReference type="ARBA" id="ARBA00023004"/>
    </source>
</evidence>
<evidence type="ECO:0000256" key="8">
    <source>
        <dbReference type="ARBA" id="ARBA00039386"/>
    </source>
</evidence>
<reference evidence="11 12" key="1">
    <citation type="submission" date="2015-05" db="EMBL/GenBank/DDBJ databases">
        <title>Photobacterium galathea sp. nov.</title>
        <authorList>
            <person name="Machado H."/>
            <person name="Gram L."/>
        </authorList>
    </citation>
    <scope>NUCLEOTIDE SEQUENCE [LARGE SCALE GENOMIC DNA]</scope>
    <source>
        <strain evidence="11 12">CGMCC 1.12159</strain>
    </source>
</reference>
<dbReference type="Proteomes" id="UP000036097">
    <property type="component" value="Unassembled WGS sequence"/>
</dbReference>
<evidence type="ECO:0000256" key="7">
    <source>
        <dbReference type="ARBA" id="ARBA00034078"/>
    </source>
</evidence>
<feature type="domain" description="BFD-like [2Fe-2S]-binding" evidence="10">
    <location>
        <begin position="3"/>
        <end position="52"/>
    </location>
</feature>
<dbReference type="GO" id="GO:0046872">
    <property type="term" value="F:metal ion binding"/>
    <property type="evidence" value="ECO:0007669"/>
    <property type="project" value="UniProtKB-KW"/>
</dbReference>
<accession>A0A0J1GSH0</accession>
<evidence type="ECO:0000256" key="4">
    <source>
        <dbReference type="ARBA" id="ARBA00022982"/>
    </source>
</evidence>
<dbReference type="InterPro" id="IPR041854">
    <property type="entry name" value="BFD-like_2Fe2S-bd_dom_sf"/>
</dbReference>
<dbReference type="InterPro" id="IPR052371">
    <property type="entry name" value="BFD-associated_ferredoxin"/>
</dbReference>
<dbReference type="PANTHER" id="PTHR37424:SF1">
    <property type="entry name" value="BACTERIOFERRITIN-ASSOCIATED FERREDOXIN"/>
    <property type="match status" value="1"/>
</dbReference>
<evidence type="ECO:0000256" key="9">
    <source>
        <dbReference type="ARBA" id="ARBA00046332"/>
    </source>
</evidence>
<organism evidence="11 12">
    <name type="scientific">Photobacterium aquae</name>
    <dbReference type="NCBI Taxonomy" id="1195763"/>
    <lineage>
        <taxon>Bacteria</taxon>
        <taxon>Pseudomonadati</taxon>
        <taxon>Pseudomonadota</taxon>
        <taxon>Gammaproteobacteria</taxon>
        <taxon>Vibrionales</taxon>
        <taxon>Vibrionaceae</taxon>
        <taxon>Photobacterium</taxon>
    </lineage>
</organism>
<keyword evidence="2" id="KW-0001">2Fe-2S</keyword>
<keyword evidence="5" id="KW-0408">Iron</keyword>
<evidence type="ECO:0000256" key="6">
    <source>
        <dbReference type="ARBA" id="ARBA00023014"/>
    </source>
</evidence>
<dbReference type="STRING" id="1195763.ABT56_21015"/>
<comment type="caution">
    <text evidence="11">The sequence shown here is derived from an EMBL/GenBank/DDBJ whole genome shotgun (WGS) entry which is preliminary data.</text>
</comment>
<evidence type="ECO:0000259" key="10">
    <source>
        <dbReference type="Pfam" id="PF04324"/>
    </source>
</evidence>
<proteinExistence type="inferred from homology"/>
<name>A0A0J1GSH0_9GAMM</name>
<dbReference type="EMBL" id="LDOT01000045">
    <property type="protein sequence ID" value="KLV02606.1"/>
    <property type="molecule type" value="Genomic_DNA"/>
</dbReference>
<comment type="similarity">
    <text evidence="9">Belongs to the Bfd family.</text>
</comment>
<sequence length="62" mass="6974">MFVCLCYGISDKKIVKLAQQQGIFDIRGLRQITPLGSQCGKCIRQARQILEETVVAQYQKAS</sequence>
<dbReference type="Gene3D" id="1.10.10.1100">
    <property type="entry name" value="BFD-like [2Fe-2S]-binding domain"/>
    <property type="match status" value="1"/>
</dbReference>
<dbReference type="Pfam" id="PF04324">
    <property type="entry name" value="Fer2_BFD"/>
    <property type="match status" value="1"/>
</dbReference>
<dbReference type="AlphaFoldDB" id="A0A0J1GSH0"/>
<evidence type="ECO:0000256" key="3">
    <source>
        <dbReference type="ARBA" id="ARBA00022723"/>
    </source>
</evidence>